<dbReference type="EMBL" id="CAWUPB010000870">
    <property type="protein sequence ID" value="CAK7327854.1"/>
    <property type="molecule type" value="Genomic_DNA"/>
</dbReference>
<evidence type="ECO:0000313" key="2">
    <source>
        <dbReference type="EMBL" id="CAK7327854.1"/>
    </source>
</evidence>
<accession>A0AAV1R4W9</accession>
<evidence type="ECO:0000256" key="1">
    <source>
        <dbReference type="SAM" id="MobiDB-lite"/>
    </source>
</evidence>
<dbReference type="Proteomes" id="UP001314170">
    <property type="component" value="Unassembled WGS sequence"/>
</dbReference>
<evidence type="ECO:0000313" key="3">
    <source>
        <dbReference type="Proteomes" id="UP001314170"/>
    </source>
</evidence>
<dbReference type="AlphaFoldDB" id="A0AAV1R4W9"/>
<proteinExistence type="predicted"/>
<gene>
    <name evidence="2" type="ORF">DCAF_LOCUS5572</name>
</gene>
<comment type="caution">
    <text evidence="2">The sequence shown here is derived from an EMBL/GenBank/DDBJ whole genome shotgun (WGS) entry which is preliminary data.</text>
</comment>
<name>A0AAV1R4W9_9ROSI</name>
<organism evidence="2 3">
    <name type="scientific">Dovyalis caffra</name>
    <dbReference type="NCBI Taxonomy" id="77055"/>
    <lineage>
        <taxon>Eukaryota</taxon>
        <taxon>Viridiplantae</taxon>
        <taxon>Streptophyta</taxon>
        <taxon>Embryophyta</taxon>
        <taxon>Tracheophyta</taxon>
        <taxon>Spermatophyta</taxon>
        <taxon>Magnoliopsida</taxon>
        <taxon>eudicotyledons</taxon>
        <taxon>Gunneridae</taxon>
        <taxon>Pentapetalae</taxon>
        <taxon>rosids</taxon>
        <taxon>fabids</taxon>
        <taxon>Malpighiales</taxon>
        <taxon>Salicaceae</taxon>
        <taxon>Flacourtieae</taxon>
        <taxon>Dovyalis</taxon>
    </lineage>
</organism>
<feature type="region of interest" description="Disordered" evidence="1">
    <location>
        <begin position="1"/>
        <end position="26"/>
    </location>
</feature>
<reference evidence="2 3" key="1">
    <citation type="submission" date="2024-01" db="EMBL/GenBank/DDBJ databases">
        <authorList>
            <person name="Waweru B."/>
        </authorList>
    </citation>
    <scope>NUCLEOTIDE SEQUENCE [LARGE SCALE GENOMIC DNA]</scope>
</reference>
<protein>
    <submittedName>
        <fullName evidence="2">Uncharacterized protein</fullName>
    </submittedName>
</protein>
<sequence>DGERCGNIDEAIAASKGNSGGRNDEEGWRKVEISKPKNELLNLLYASFLHPKIKNQ</sequence>
<feature type="non-terminal residue" evidence="2">
    <location>
        <position position="1"/>
    </location>
</feature>
<keyword evidence="3" id="KW-1185">Reference proteome</keyword>